<protein>
    <submittedName>
        <fullName evidence="1">Uncharacterized protein</fullName>
    </submittedName>
</protein>
<proteinExistence type="predicted"/>
<dbReference type="AlphaFoldDB" id="A0A0G1WL85"/>
<gene>
    <name evidence="1" type="ORF">UY23_C0004G0028</name>
</gene>
<name>A0A0G1WL85_9BACT</name>
<comment type="caution">
    <text evidence="1">The sequence shown here is derived from an EMBL/GenBank/DDBJ whole genome shotgun (WGS) entry which is preliminary data.</text>
</comment>
<dbReference type="EMBL" id="LCPF01000004">
    <property type="protein sequence ID" value="KKU91083.1"/>
    <property type="molecule type" value="Genomic_DNA"/>
</dbReference>
<evidence type="ECO:0000313" key="2">
    <source>
        <dbReference type="Proteomes" id="UP000034956"/>
    </source>
</evidence>
<reference evidence="1 2" key="1">
    <citation type="journal article" date="2015" name="Nature">
        <title>rRNA introns, odd ribosomes, and small enigmatic genomes across a large radiation of phyla.</title>
        <authorList>
            <person name="Brown C.T."/>
            <person name="Hug L.A."/>
            <person name="Thomas B.C."/>
            <person name="Sharon I."/>
            <person name="Castelle C.J."/>
            <person name="Singh A."/>
            <person name="Wilkins M.J."/>
            <person name="Williams K.H."/>
            <person name="Banfield J.F."/>
        </authorList>
    </citation>
    <scope>NUCLEOTIDE SEQUENCE [LARGE SCALE GENOMIC DNA]</scope>
</reference>
<sequence length="69" mass="7524">MQQAPVSLAEQADGLTDAQVREILDHYSSHPYDPKAIRGDPTLGVTNEAWLGEVVRVANSRGIPIPKPF</sequence>
<organism evidence="1 2">
    <name type="scientific">Candidatus Jorgensenbacteria bacterium GW2011_GWA1_48_11</name>
    <dbReference type="NCBI Taxonomy" id="1618660"/>
    <lineage>
        <taxon>Bacteria</taxon>
        <taxon>Candidatus Joergenseniibacteriota</taxon>
    </lineage>
</organism>
<accession>A0A0G1WL85</accession>
<evidence type="ECO:0000313" key="1">
    <source>
        <dbReference type="EMBL" id="KKU91083.1"/>
    </source>
</evidence>
<dbReference type="Proteomes" id="UP000034956">
    <property type="component" value="Unassembled WGS sequence"/>
</dbReference>